<keyword evidence="14" id="KW-1185">Reference proteome</keyword>
<dbReference type="InterPro" id="IPR004881">
    <property type="entry name" value="Ribosome_biogen_GTPase_RsgA"/>
</dbReference>
<dbReference type="EC" id="3.6.1.-" evidence="10"/>
<evidence type="ECO:0000256" key="3">
    <source>
        <dbReference type="ARBA" id="ARBA00022723"/>
    </source>
</evidence>
<evidence type="ECO:0000256" key="5">
    <source>
        <dbReference type="ARBA" id="ARBA00022741"/>
    </source>
</evidence>
<evidence type="ECO:0000313" key="13">
    <source>
        <dbReference type="EMBL" id="TGO05600.1"/>
    </source>
</evidence>
<dbReference type="PROSITE" id="PS50936">
    <property type="entry name" value="ENGC_GTPASE"/>
    <property type="match status" value="1"/>
</dbReference>
<evidence type="ECO:0000313" key="14">
    <source>
        <dbReference type="Proteomes" id="UP000297318"/>
    </source>
</evidence>
<evidence type="ECO:0000256" key="4">
    <source>
        <dbReference type="ARBA" id="ARBA00022730"/>
    </source>
</evidence>
<keyword evidence="6 10" id="KW-0378">Hydrolase</keyword>
<dbReference type="Pfam" id="PF03193">
    <property type="entry name" value="RsgA_GTPase"/>
    <property type="match status" value="1"/>
</dbReference>
<feature type="domain" description="EngC GTPase" evidence="11">
    <location>
        <begin position="99"/>
        <end position="249"/>
    </location>
</feature>
<dbReference type="GO" id="GO:0005737">
    <property type="term" value="C:cytoplasm"/>
    <property type="evidence" value="ECO:0007669"/>
    <property type="project" value="UniProtKB-SubCell"/>
</dbReference>
<dbReference type="Gene3D" id="3.40.50.300">
    <property type="entry name" value="P-loop containing nucleotide triphosphate hydrolases"/>
    <property type="match status" value="1"/>
</dbReference>
<comment type="similarity">
    <text evidence="10">Belongs to the TRAFAC class YlqF/YawG GTPase family. RsgA subfamily.</text>
</comment>
<dbReference type="EMBL" id="RHPJ01000002">
    <property type="protein sequence ID" value="TGO05600.1"/>
    <property type="molecule type" value="Genomic_DNA"/>
</dbReference>
<protein>
    <recommendedName>
        <fullName evidence="10">Small ribosomal subunit biogenesis GTPase RsgA</fullName>
        <ecNumber evidence="10">3.6.1.-</ecNumber>
    </recommendedName>
</protein>
<feature type="binding site" evidence="10">
    <location>
        <position position="287"/>
    </location>
    <ligand>
        <name>Zn(2+)</name>
        <dbReference type="ChEBI" id="CHEBI:29105"/>
    </ligand>
</feature>
<accession>A0A4Z1E2Y1</accession>
<evidence type="ECO:0000256" key="10">
    <source>
        <dbReference type="HAMAP-Rule" id="MF_01820"/>
    </source>
</evidence>
<dbReference type="PANTHER" id="PTHR32120:SF10">
    <property type="entry name" value="SMALL RIBOSOMAL SUBUNIT BIOGENESIS GTPASE RSGA"/>
    <property type="match status" value="1"/>
</dbReference>
<reference evidence="13 14" key="1">
    <citation type="submission" date="2018-11" db="EMBL/GenBank/DDBJ databases">
        <title>Complete genome sequencing of the Actinobacteria Serinibacter sp. K3-2.</title>
        <authorList>
            <person name="Rakitin A.L."/>
            <person name="Beletsky A.V."/>
            <person name="Mardanov A.V."/>
            <person name="Ravin N.V."/>
            <person name="Gromova A.S."/>
            <person name="Filippova S.N."/>
            <person name="Gal'Chenko V.F."/>
        </authorList>
    </citation>
    <scope>NUCLEOTIDE SEQUENCE [LARGE SCALE GENOMIC DNA]</scope>
    <source>
        <strain evidence="13 14">K3-2</strain>
    </source>
</reference>
<keyword evidence="5 10" id="KW-0547">Nucleotide-binding</keyword>
<keyword evidence="3 10" id="KW-0479">Metal-binding</keyword>
<gene>
    <name evidence="10" type="primary">rsgA</name>
    <name evidence="13" type="ORF">SERN_1604</name>
</gene>
<feature type="binding site" evidence="10">
    <location>
        <begin position="190"/>
        <end position="198"/>
    </location>
    <ligand>
        <name>GTP</name>
        <dbReference type="ChEBI" id="CHEBI:37565"/>
    </ligand>
</feature>
<dbReference type="GO" id="GO:0046872">
    <property type="term" value="F:metal ion binding"/>
    <property type="evidence" value="ECO:0007669"/>
    <property type="project" value="UniProtKB-KW"/>
</dbReference>
<sequence>MTIDSWRISRVDRTRVLALPDGGDGTDGSSGAPIALPLRPGGLLRAAGGVEVAPAVGDRLIATGGGPTTVPTQLVLAPRTSELVRDSVDRTSRPQVVAANVDVVLVVEPLDPAPSVGRVERLVTLAWRAGARPVVVLTKTDLVHDVEDWRTDVGRAAPGVVVVALSAATGEGLAELLAHVEPGSSLVVVGRSGAGKSTLVNALLGNEAMATGERRGDGKGRHTTTHRELLRLRLPDGGAAWLIDTPGLRAVGLVANPDAVGATFADVEELTRDCRFTDCAHEREPGCAVVAAIEDGSLPRRRFESYRAQHREAAYAERRADARLAADDGRDWRRRSIEKRQQRRFAERNGG</sequence>
<feature type="binding site" evidence="10">
    <location>
        <position position="279"/>
    </location>
    <ligand>
        <name>Zn(2+)</name>
        <dbReference type="ChEBI" id="CHEBI:29105"/>
    </ligand>
</feature>
<keyword evidence="2 10" id="KW-0690">Ribosome biogenesis</keyword>
<dbReference type="InterPro" id="IPR030378">
    <property type="entry name" value="G_CP_dom"/>
</dbReference>
<feature type="binding site" evidence="10">
    <location>
        <position position="274"/>
    </location>
    <ligand>
        <name>Zn(2+)</name>
        <dbReference type="ChEBI" id="CHEBI:29105"/>
    </ligand>
</feature>
<evidence type="ECO:0000259" key="11">
    <source>
        <dbReference type="PROSITE" id="PS50936"/>
    </source>
</evidence>
<proteinExistence type="inferred from homology"/>
<dbReference type="GO" id="GO:0019843">
    <property type="term" value="F:rRNA binding"/>
    <property type="evidence" value="ECO:0007669"/>
    <property type="project" value="UniProtKB-KW"/>
</dbReference>
<dbReference type="GO" id="GO:0005525">
    <property type="term" value="F:GTP binding"/>
    <property type="evidence" value="ECO:0007669"/>
    <property type="project" value="UniProtKB-UniRule"/>
</dbReference>
<dbReference type="RefSeq" id="WP_233251549.1">
    <property type="nucleotide sequence ID" value="NZ_RHPJ01000002.1"/>
</dbReference>
<feature type="domain" description="CP-type G" evidence="12">
    <location>
        <begin position="85"/>
        <end position="251"/>
    </location>
</feature>
<comment type="cofactor">
    <cofactor evidence="10">
        <name>Zn(2+)</name>
        <dbReference type="ChEBI" id="CHEBI:29105"/>
    </cofactor>
    <text evidence="10">Binds 1 zinc ion per subunit.</text>
</comment>
<dbReference type="PANTHER" id="PTHR32120">
    <property type="entry name" value="SMALL RIBOSOMAL SUBUNIT BIOGENESIS GTPASE RSGA"/>
    <property type="match status" value="1"/>
</dbReference>
<dbReference type="AlphaFoldDB" id="A0A4Z1E2Y1"/>
<dbReference type="GO" id="GO:0042274">
    <property type="term" value="P:ribosomal small subunit biogenesis"/>
    <property type="evidence" value="ECO:0007669"/>
    <property type="project" value="UniProtKB-UniRule"/>
</dbReference>
<evidence type="ECO:0000256" key="1">
    <source>
        <dbReference type="ARBA" id="ARBA00022490"/>
    </source>
</evidence>
<evidence type="ECO:0000256" key="6">
    <source>
        <dbReference type="ARBA" id="ARBA00022801"/>
    </source>
</evidence>
<evidence type="ECO:0000256" key="8">
    <source>
        <dbReference type="ARBA" id="ARBA00022884"/>
    </source>
</evidence>
<dbReference type="InterPro" id="IPR010914">
    <property type="entry name" value="RsgA_GTPase_dom"/>
</dbReference>
<keyword evidence="4 10" id="KW-0699">rRNA-binding</keyword>
<dbReference type="CDD" id="cd01854">
    <property type="entry name" value="YjeQ_EngC"/>
    <property type="match status" value="1"/>
</dbReference>
<feature type="binding site" evidence="10">
    <location>
        <begin position="138"/>
        <end position="141"/>
    </location>
    <ligand>
        <name>GTP</name>
        <dbReference type="ChEBI" id="CHEBI:37565"/>
    </ligand>
</feature>
<organism evidence="13 14">
    <name type="scientific">Serinibacter arcticus</name>
    <dbReference type="NCBI Taxonomy" id="1655435"/>
    <lineage>
        <taxon>Bacteria</taxon>
        <taxon>Bacillati</taxon>
        <taxon>Actinomycetota</taxon>
        <taxon>Actinomycetes</taxon>
        <taxon>Micrococcales</taxon>
        <taxon>Beutenbergiaceae</taxon>
        <taxon>Serinibacter</taxon>
    </lineage>
</organism>
<feature type="binding site" evidence="10">
    <location>
        <position position="281"/>
    </location>
    <ligand>
        <name>Zn(2+)</name>
        <dbReference type="ChEBI" id="CHEBI:29105"/>
    </ligand>
</feature>
<comment type="function">
    <text evidence="10">One of several proteins that assist in the late maturation steps of the functional core of the 30S ribosomal subunit. Helps release RbfA from mature subunits. May play a role in the assembly of ribosomal proteins into the subunit. Circularly permuted GTPase that catalyzes slow GTP hydrolysis, GTPase activity is stimulated by the 30S ribosomal subunit.</text>
</comment>
<dbReference type="Proteomes" id="UP000297318">
    <property type="component" value="Unassembled WGS sequence"/>
</dbReference>
<keyword evidence="8 10" id="KW-0694">RNA-binding</keyword>
<dbReference type="NCBIfam" id="TIGR00157">
    <property type="entry name" value="ribosome small subunit-dependent GTPase A"/>
    <property type="match status" value="1"/>
</dbReference>
<keyword evidence="7 10" id="KW-0862">Zinc</keyword>
<evidence type="ECO:0000259" key="12">
    <source>
        <dbReference type="PROSITE" id="PS51721"/>
    </source>
</evidence>
<keyword evidence="9 10" id="KW-0342">GTP-binding</keyword>
<evidence type="ECO:0000256" key="7">
    <source>
        <dbReference type="ARBA" id="ARBA00022833"/>
    </source>
</evidence>
<dbReference type="SUPFAM" id="SSF52540">
    <property type="entry name" value="P-loop containing nucleoside triphosphate hydrolases"/>
    <property type="match status" value="1"/>
</dbReference>
<name>A0A4Z1E2Y1_9MICO</name>
<dbReference type="PROSITE" id="PS51721">
    <property type="entry name" value="G_CP"/>
    <property type="match status" value="1"/>
</dbReference>
<comment type="subcellular location">
    <subcellularLocation>
        <location evidence="10">Cytoplasm</location>
    </subcellularLocation>
</comment>
<comment type="caution">
    <text evidence="13">The sequence shown here is derived from an EMBL/GenBank/DDBJ whole genome shotgun (WGS) entry which is preliminary data.</text>
</comment>
<keyword evidence="1 10" id="KW-0963">Cytoplasm</keyword>
<dbReference type="Gene3D" id="1.10.40.50">
    <property type="entry name" value="Probable gtpase engc, domain 3"/>
    <property type="match status" value="1"/>
</dbReference>
<evidence type="ECO:0000256" key="2">
    <source>
        <dbReference type="ARBA" id="ARBA00022517"/>
    </source>
</evidence>
<comment type="subunit">
    <text evidence="10">Monomer. Associates with 30S ribosomal subunit, binds 16S rRNA.</text>
</comment>
<dbReference type="HAMAP" id="MF_01820">
    <property type="entry name" value="GTPase_RsgA"/>
    <property type="match status" value="1"/>
</dbReference>
<evidence type="ECO:0000256" key="9">
    <source>
        <dbReference type="ARBA" id="ARBA00023134"/>
    </source>
</evidence>
<dbReference type="GO" id="GO:0003924">
    <property type="term" value="F:GTPase activity"/>
    <property type="evidence" value="ECO:0007669"/>
    <property type="project" value="UniProtKB-UniRule"/>
</dbReference>
<dbReference type="InterPro" id="IPR027417">
    <property type="entry name" value="P-loop_NTPase"/>
</dbReference>